<comment type="caution">
    <text evidence="1">The sequence shown here is derived from an EMBL/GenBank/DDBJ whole genome shotgun (WGS) entry which is preliminary data.</text>
</comment>
<proteinExistence type="predicted"/>
<gene>
    <name evidence="1" type="ORF">WN944_024651</name>
</gene>
<keyword evidence="2" id="KW-1185">Reference proteome</keyword>
<accession>A0AAP0LPA9</accession>
<sequence length="112" mass="11931">MIEPIITCETSICIPPTKNNIFLPSLSTRIIDMIVKTVPIPPVTTADKSSDALSPSLSILSSTGAYNPMILIPVTCWKNGMKSAPTVSIEAGAAAIARDTLQPQPPLIFWVP</sequence>
<dbReference type="Proteomes" id="UP001428341">
    <property type="component" value="Unassembled WGS sequence"/>
</dbReference>
<reference evidence="1 2" key="1">
    <citation type="submission" date="2024-05" db="EMBL/GenBank/DDBJ databases">
        <title>Haplotype-resolved chromosome-level genome assembly of Huyou (Citrus changshanensis).</title>
        <authorList>
            <person name="Miao C."/>
            <person name="Chen W."/>
            <person name="Wu Y."/>
            <person name="Wang L."/>
            <person name="Zhao S."/>
            <person name="Grierson D."/>
            <person name="Xu C."/>
            <person name="Chen K."/>
        </authorList>
    </citation>
    <scope>NUCLEOTIDE SEQUENCE [LARGE SCALE GENOMIC DNA]</scope>
    <source>
        <strain evidence="1">01-14</strain>
        <tissue evidence="1">Leaf</tissue>
    </source>
</reference>
<name>A0AAP0LPA9_9ROSI</name>
<protein>
    <submittedName>
        <fullName evidence="1">Uncharacterized protein</fullName>
    </submittedName>
</protein>
<dbReference type="AlphaFoldDB" id="A0AAP0LPA9"/>
<evidence type="ECO:0000313" key="1">
    <source>
        <dbReference type="EMBL" id="KAK9181514.1"/>
    </source>
</evidence>
<organism evidence="1 2">
    <name type="scientific">Citrus x changshan-huyou</name>
    <dbReference type="NCBI Taxonomy" id="2935761"/>
    <lineage>
        <taxon>Eukaryota</taxon>
        <taxon>Viridiplantae</taxon>
        <taxon>Streptophyta</taxon>
        <taxon>Embryophyta</taxon>
        <taxon>Tracheophyta</taxon>
        <taxon>Spermatophyta</taxon>
        <taxon>Magnoliopsida</taxon>
        <taxon>eudicotyledons</taxon>
        <taxon>Gunneridae</taxon>
        <taxon>Pentapetalae</taxon>
        <taxon>rosids</taxon>
        <taxon>malvids</taxon>
        <taxon>Sapindales</taxon>
        <taxon>Rutaceae</taxon>
        <taxon>Aurantioideae</taxon>
        <taxon>Citrus</taxon>
    </lineage>
</organism>
<evidence type="ECO:0000313" key="2">
    <source>
        <dbReference type="Proteomes" id="UP001428341"/>
    </source>
</evidence>
<dbReference type="EMBL" id="JBCGBO010000024">
    <property type="protein sequence ID" value="KAK9181514.1"/>
    <property type="molecule type" value="Genomic_DNA"/>
</dbReference>